<evidence type="ECO:0000313" key="2">
    <source>
        <dbReference type="Proteomes" id="UP000092460"/>
    </source>
</evidence>
<name>A0A1B0BSX3_9MUSC</name>
<organism evidence="1 2">
    <name type="scientific">Glossina palpalis gambiensis</name>
    <dbReference type="NCBI Taxonomy" id="67801"/>
    <lineage>
        <taxon>Eukaryota</taxon>
        <taxon>Metazoa</taxon>
        <taxon>Ecdysozoa</taxon>
        <taxon>Arthropoda</taxon>
        <taxon>Hexapoda</taxon>
        <taxon>Insecta</taxon>
        <taxon>Pterygota</taxon>
        <taxon>Neoptera</taxon>
        <taxon>Endopterygota</taxon>
        <taxon>Diptera</taxon>
        <taxon>Brachycera</taxon>
        <taxon>Muscomorpha</taxon>
        <taxon>Hippoboscoidea</taxon>
        <taxon>Glossinidae</taxon>
        <taxon>Glossina</taxon>
    </lineage>
</organism>
<protein>
    <submittedName>
        <fullName evidence="1">Uncharacterized protein</fullName>
    </submittedName>
</protein>
<reference evidence="1" key="2">
    <citation type="submission" date="2020-05" db="UniProtKB">
        <authorList>
            <consortium name="EnsemblMetazoa"/>
        </authorList>
    </citation>
    <scope>IDENTIFICATION</scope>
    <source>
        <strain evidence="1">IAEA</strain>
    </source>
</reference>
<accession>A0A1B0BSX3</accession>
<proteinExistence type="predicted"/>
<dbReference type="VEuPathDB" id="VectorBase:GPPI039530"/>
<sequence length="162" mass="18340">MENTKVPKKVERHAIKAVNLLCEGSEDTYVSEAEILNQVRYQMRNLVPMANIESILHKCLLELSARCIIHRIDDNNFGIYSSDRDERSSCKDDSDTDLQRSLVSPRISFTVSSNEVIPNDEQGNDCFIFQNNGKNLPLPMQIKTEMQEDDTGDGGPQLHLQA</sequence>
<keyword evidence="2" id="KW-1185">Reference proteome</keyword>
<reference evidence="2" key="1">
    <citation type="submission" date="2015-01" db="EMBL/GenBank/DDBJ databases">
        <authorList>
            <person name="Aksoy S."/>
            <person name="Warren W."/>
            <person name="Wilson R.K."/>
        </authorList>
    </citation>
    <scope>NUCLEOTIDE SEQUENCE [LARGE SCALE GENOMIC DNA]</scope>
    <source>
        <strain evidence="2">IAEA</strain>
    </source>
</reference>
<evidence type="ECO:0000313" key="1">
    <source>
        <dbReference type="EnsemblMetazoa" id="GPPI039530-PA"/>
    </source>
</evidence>
<dbReference type="EMBL" id="JXJN01019894">
    <property type="status" value="NOT_ANNOTATED_CDS"/>
    <property type="molecule type" value="Genomic_DNA"/>
</dbReference>
<dbReference type="AlphaFoldDB" id="A0A1B0BSX3"/>
<dbReference type="Proteomes" id="UP000092460">
    <property type="component" value="Unassembled WGS sequence"/>
</dbReference>
<dbReference type="EnsemblMetazoa" id="GPPI039530-RA">
    <property type="protein sequence ID" value="GPPI039530-PA"/>
    <property type="gene ID" value="GPPI039530"/>
</dbReference>